<dbReference type="InterPro" id="IPR033942">
    <property type="entry name" value="IMPase"/>
</dbReference>
<dbReference type="FunFam" id="3.30.540.10:FF:000003">
    <property type="entry name" value="Inositol-1-monophosphatase"/>
    <property type="match status" value="1"/>
</dbReference>
<reference evidence="8" key="1">
    <citation type="submission" date="2018-05" db="EMBL/GenBank/DDBJ databases">
        <authorList>
            <person name="Lanie J.A."/>
            <person name="Ng W.-L."/>
            <person name="Kazmierczak K.M."/>
            <person name="Andrzejewski T.M."/>
            <person name="Davidsen T.M."/>
            <person name="Wayne K.J."/>
            <person name="Tettelin H."/>
            <person name="Glass J.I."/>
            <person name="Rusch D."/>
            <person name="Podicherti R."/>
            <person name="Tsui H.-C.T."/>
            <person name="Winkler M.E."/>
        </authorList>
    </citation>
    <scope>NUCLEOTIDE SEQUENCE</scope>
</reference>
<organism evidence="8">
    <name type="scientific">marine metagenome</name>
    <dbReference type="NCBI Taxonomy" id="408172"/>
    <lineage>
        <taxon>unclassified sequences</taxon>
        <taxon>metagenomes</taxon>
        <taxon>ecological metagenomes</taxon>
    </lineage>
</organism>
<evidence type="ECO:0000256" key="7">
    <source>
        <dbReference type="ARBA" id="ARBA00022842"/>
    </source>
</evidence>
<dbReference type="PANTHER" id="PTHR20854">
    <property type="entry name" value="INOSITOL MONOPHOSPHATASE"/>
    <property type="match status" value="1"/>
</dbReference>
<dbReference type="Gene3D" id="3.40.190.80">
    <property type="match status" value="1"/>
</dbReference>
<dbReference type="InterPro" id="IPR022337">
    <property type="entry name" value="Inositol_monophosphatase_SuhB"/>
</dbReference>
<dbReference type="PRINTS" id="PR00377">
    <property type="entry name" value="IMPHPHTASES"/>
</dbReference>
<accession>A0A381Z3W4</accession>
<evidence type="ECO:0000256" key="3">
    <source>
        <dbReference type="ARBA" id="ARBA00009759"/>
    </source>
</evidence>
<dbReference type="PANTHER" id="PTHR20854:SF4">
    <property type="entry name" value="INOSITOL-1-MONOPHOSPHATASE-RELATED"/>
    <property type="match status" value="1"/>
</dbReference>
<dbReference type="EC" id="3.1.3.25" evidence="4"/>
<keyword evidence="5" id="KW-0479">Metal-binding</keyword>
<sequence length="264" mass="29773">MRLSSPNINVMVKACRKAAKILIRDFGEVEKLQVSLKGPGDFVTVSDKKVEKILIDELQKARPNYSILSEEIGLIKKDEEFKWIIDPIDGTANFLHGVPHFGISIGLEHNKEIICGIIYDPIKNEMFFAEKGNGSYLNDQRMRVSARSKLMDCIIFTGGPSFKSNDEDKKLSLKEYEKFSSKVGTPLRKMGSASLDMAYVAAGRCDGFWQRNLNYWDIAAGIILVKEAGGFVTDFNGNDKYIENKNILVTNSKINEQMIEILKY</sequence>
<evidence type="ECO:0000256" key="2">
    <source>
        <dbReference type="ARBA" id="ARBA00001946"/>
    </source>
</evidence>
<protein>
    <recommendedName>
        <fullName evidence="4">inositol-phosphate phosphatase</fullName>
        <ecNumber evidence="4">3.1.3.25</ecNumber>
    </recommendedName>
</protein>
<proteinExistence type="inferred from homology"/>
<keyword evidence="6" id="KW-0378">Hydrolase</keyword>
<evidence type="ECO:0000256" key="1">
    <source>
        <dbReference type="ARBA" id="ARBA00001033"/>
    </source>
</evidence>
<evidence type="ECO:0000256" key="4">
    <source>
        <dbReference type="ARBA" id="ARBA00013106"/>
    </source>
</evidence>
<dbReference type="EMBL" id="UINC01019746">
    <property type="protein sequence ID" value="SVA83582.1"/>
    <property type="molecule type" value="Genomic_DNA"/>
</dbReference>
<dbReference type="InterPro" id="IPR000760">
    <property type="entry name" value="Inositol_monophosphatase-like"/>
</dbReference>
<name>A0A381Z3W4_9ZZZZ</name>
<dbReference type="InterPro" id="IPR020583">
    <property type="entry name" value="Inositol_monoP_metal-BS"/>
</dbReference>
<dbReference type="SUPFAM" id="SSF56655">
    <property type="entry name" value="Carbohydrate phosphatase"/>
    <property type="match status" value="1"/>
</dbReference>
<dbReference type="InterPro" id="IPR020550">
    <property type="entry name" value="Inositol_monophosphatase_CS"/>
</dbReference>
<dbReference type="PROSITE" id="PS00629">
    <property type="entry name" value="IMP_1"/>
    <property type="match status" value="1"/>
</dbReference>
<dbReference type="PROSITE" id="PS00630">
    <property type="entry name" value="IMP_2"/>
    <property type="match status" value="1"/>
</dbReference>
<dbReference type="Gene3D" id="3.30.540.10">
    <property type="entry name" value="Fructose-1,6-Bisphosphatase, subunit A, domain 1"/>
    <property type="match status" value="1"/>
</dbReference>
<dbReference type="AlphaFoldDB" id="A0A381Z3W4"/>
<comment type="similarity">
    <text evidence="3">Belongs to the inositol monophosphatase superfamily.</text>
</comment>
<dbReference type="Pfam" id="PF00459">
    <property type="entry name" value="Inositol_P"/>
    <property type="match status" value="1"/>
</dbReference>
<dbReference type="GO" id="GO:0046854">
    <property type="term" value="P:phosphatidylinositol phosphate biosynthetic process"/>
    <property type="evidence" value="ECO:0007669"/>
    <property type="project" value="InterPro"/>
</dbReference>
<evidence type="ECO:0000256" key="5">
    <source>
        <dbReference type="ARBA" id="ARBA00022723"/>
    </source>
</evidence>
<dbReference type="GO" id="GO:0008934">
    <property type="term" value="F:inositol monophosphate 1-phosphatase activity"/>
    <property type="evidence" value="ECO:0007669"/>
    <property type="project" value="InterPro"/>
</dbReference>
<dbReference type="GO" id="GO:0046872">
    <property type="term" value="F:metal ion binding"/>
    <property type="evidence" value="ECO:0007669"/>
    <property type="project" value="UniProtKB-KW"/>
</dbReference>
<comment type="catalytic activity">
    <reaction evidence="1">
        <text>a myo-inositol phosphate + H2O = myo-inositol + phosphate</text>
        <dbReference type="Rhea" id="RHEA:24056"/>
        <dbReference type="ChEBI" id="CHEBI:15377"/>
        <dbReference type="ChEBI" id="CHEBI:17268"/>
        <dbReference type="ChEBI" id="CHEBI:43474"/>
        <dbReference type="ChEBI" id="CHEBI:84139"/>
        <dbReference type="EC" id="3.1.3.25"/>
    </reaction>
</comment>
<keyword evidence="7" id="KW-0460">Magnesium</keyword>
<dbReference type="CDD" id="cd01639">
    <property type="entry name" value="IMPase"/>
    <property type="match status" value="1"/>
</dbReference>
<gene>
    <name evidence="8" type="ORF">METZ01_LOCUS136436</name>
</gene>
<dbReference type="GO" id="GO:0006020">
    <property type="term" value="P:inositol metabolic process"/>
    <property type="evidence" value="ECO:0007669"/>
    <property type="project" value="TreeGrafter"/>
</dbReference>
<evidence type="ECO:0000256" key="6">
    <source>
        <dbReference type="ARBA" id="ARBA00022801"/>
    </source>
</evidence>
<dbReference type="GO" id="GO:0007165">
    <property type="term" value="P:signal transduction"/>
    <property type="evidence" value="ECO:0007669"/>
    <property type="project" value="TreeGrafter"/>
</dbReference>
<comment type="cofactor">
    <cofactor evidence="2">
        <name>Mg(2+)</name>
        <dbReference type="ChEBI" id="CHEBI:18420"/>
    </cofactor>
</comment>
<dbReference type="PRINTS" id="PR01959">
    <property type="entry name" value="SBIMPHPHTASE"/>
</dbReference>
<evidence type="ECO:0000313" key="8">
    <source>
        <dbReference type="EMBL" id="SVA83582.1"/>
    </source>
</evidence>